<keyword evidence="2" id="KW-0479">Metal-binding</keyword>
<dbReference type="Pfam" id="PF04002">
    <property type="entry name" value="RadC"/>
    <property type="match status" value="1"/>
</dbReference>
<keyword evidence="3" id="KW-0378">Hydrolase</keyword>
<dbReference type="RefSeq" id="WP_016523392.1">
    <property type="nucleotide sequence ID" value="NZ_KE332517.1"/>
</dbReference>
<dbReference type="PANTHER" id="PTHR30471:SF3">
    <property type="entry name" value="UPF0758 PROTEIN YEES-RELATED"/>
    <property type="match status" value="1"/>
</dbReference>
<dbReference type="Gene3D" id="3.40.140.10">
    <property type="entry name" value="Cytidine Deaminase, domain 2"/>
    <property type="match status" value="1"/>
</dbReference>
<protein>
    <submittedName>
        <fullName evidence="8">DNA repair protein RadC</fullName>
    </submittedName>
</protein>
<evidence type="ECO:0000256" key="4">
    <source>
        <dbReference type="ARBA" id="ARBA00022833"/>
    </source>
</evidence>
<comment type="similarity">
    <text evidence="6">Belongs to the UPF0758 family.</text>
</comment>
<dbReference type="PROSITE" id="PS01302">
    <property type="entry name" value="UPF0758"/>
    <property type="match status" value="1"/>
</dbReference>
<organism evidence="8 9">
    <name type="scientific">Treponema medium ATCC 700293</name>
    <dbReference type="NCBI Taxonomy" id="1125700"/>
    <lineage>
        <taxon>Bacteria</taxon>
        <taxon>Pseudomonadati</taxon>
        <taxon>Spirochaetota</taxon>
        <taxon>Spirochaetia</taxon>
        <taxon>Spirochaetales</taxon>
        <taxon>Treponemataceae</taxon>
        <taxon>Treponema</taxon>
    </lineage>
</organism>
<keyword evidence="5" id="KW-0482">Metalloprotease</keyword>
<dbReference type="InterPro" id="IPR025657">
    <property type="entry name" value="RadC_JAB"/>
</dbReference>
<dbReference type="InterPro" id="IPR001405">
    <property type="entry name" value="UPF0758"/>
</dbReference>
<sequence>MIIHSNVREKPNIRERLLAHGAEQLSDTDLLAVLLHTGIANKPVTKLAEEIIRHIDTRKTESIEAALKTVNGIGAAKLSTILAAFELGRRYYGVGGEKVRHPSDIVPFLRHYSVRKQEQFICVSLNGAHEILAIRVVSVGTLTHTLVHPREVFADSLADRAAAVILAHNHPSGALAPSAEDLNLTHRLCEAGRLLGIEVLDHIILSPNGEYMSFIEAGFPLISGGGVSTQAERGCTRGGF</sequence>
<dbReference type="Proteomes" id="UP000014634">
    <property type="component" value="Unassembled WGS sequence"/>
</dbReference>
<evidence type="ECO:0000313" key="9">
    <source>
        <dbReference type="Proteomes" id="UP000014634"/>
    </source>
</evidence>
<accession>A0AA87TGD9</accession>
<evidence type="ECO:0000256" key="3">
    <source>
        <dbReference type="ARBA" id="ARBA00022801"/>
    </source>
</evidence>
<keyword evidence="4" id="KW-0862">Zinc</keyword>
<evidence type="ECO:0000313" key="8">
    <source>
        <dbReference type="EMBL" id="EPF28554.1"/>
    </source>
</evidence>
<keyword evidence="1" id="KW-0645">Protease</keyword>
<dbReference type="InterPro" id="IPR046778">
    <property type="entry name" value="UPF0758_N"/>
</dbReference>
<dbReference type="GO" id="GO:0006508">
    <property type="term" value="P:proteolysis"/>
    <property type="evidence" value="ECO:0007669"/>
    <property type="project" value="UniProtKB-KW"/>
</dbReference>
<evidence type="ECO:0000256" key="6">
    <source>
        <dbReference type="RuleBase" id="RU003797"/>
    </source>
</evidence>
<evidence type="ECO:0000256" key="2">
    <source>
        <dbReference type="ARBA" id="ARBA00022723"/>
    </source>
</evidence>
<dbReference type="InterPro" id="IPR020891">
    <property type="entry name" value="UPF0758_CS"/>
</dbReference>
<reference evidence="8 9" key="1">
    <citation type="submission" date="2013-04" db="EMBL/GenBank/DDBJ databases">
        <title>The Genome Sequence of Treponema medium ATCC 700293.</title>
        <authorList>
            <consortium name="The Broad Institute Genomics Platform"/>
            <person name="Earl A."/>
            <person name="Ward D."/>
            <person name="Feldgarden M."/>
            <person name="Gevers D."/>
            <person name="Leonetti C."/>
            <person name="Blanton J.M."/>
            <person name="Dewhirst F.E."/>
            <person name="Izard J."/>
            <person name="Walker B."/>
            <person name="Young S."/>
            <person name="Zeng Q."/>
            <person name="Gargeya S."/>
            <person name="Fitzgerald M."/>
            <person name="Haas B."/>
            <person name="Abouelleil A."/>
            <person name="Allen A.W."/>
            <person name="Alvarado L."/>
            <person name="Arachchi H.M."/>
            <person name="Berlin A.M."/>
            <person name="Chapman S.B."/>
            <person name="Gainer-Dewar J."/>
            <person name="Goldberg J."/>
            <person name="Griggs A."/>
            <person name="Gujja S."/>
            <person name="Hansen M."/>
            <person name="Howarth C."/>
            <person name="Imamovic A."/>
            <person name="Ireland A."/>
            <person name="Larimer J."/>
            <person name="McCowan C."/>
            <person name="Murphy C."/>
            <person name="Pearson M."/>
            <person name="Poon T.W."/>
            <person name="Priest M."/>
            <person name="Roberts A."/>
            <person name="Saif S."/>
            <person name="Shea T."/>
            <person name="Sisk P."/>
            <person name="Sykes S."/>
            <person name="Wortman J."/>
            <person name="Nusbaum C."/>
            <person name="Birren B."/>
        </authorList>
    </citation>
    <scope>NUCLEOTIDE SEQUENCE [LARGE SCALE GENOMIC DNA]</scope>
    <source>
        <strain evidence="8 9">ATCC 700293</strain>
    </source>
</reference>
<proteinExistence type="inferred from homology"/>
<dbReference type="GO" id="GO:0046872">
    <property type="term" value="F:metal ion binding"/>
    <property type="evidence" value="ECO:0007669"/>
    <property type="project" value="UniProtKB-KW"/>
</dbReference>
<comment type="caution">
    <text evidence="8">The sequence shown here is derived from an EMBL/GenBank/DDBJ whole genome shotgun (WGS) entry which is preliminary data.</text>
</comment>
<dbReference type="NCBIfam" id="NF000642">
    <property type="entry name" value="PRK00024.1"/>
    <property type="match status" value="1"/>
</dbReference>
<evidence type="ECO:0000256" key="5">
    <source>
        <dbReference type="ARBA" id="ARBA00023049"/>
    </source>
</evidence>
<dbReference type="InterPro" id="IPR037518">
    <property type="entry name" value="MPN"/>
</dbReference>
<gene>
    <name evidence="8" type="ORF">HMPREF9195_01451</name>
</gene>
<dbReference type="GO" id="GO:0008237">
    <property type="term" value="F:metallopeptidase activity"/>
    <property type="evidence" value="ECO:0007669"/>
    <property type="project" value="UniProtKB-KW"/>
</dbReference>
<dbReference type="AlphaFoldDB" id="A0AA87TGD9"/>
<evidence type="ECO:0000259" key="7">
    <source>
        <dbReference type="PROSITE" id="PS50249"/>
    </source>
</evidence>
<feature type="domain" description="MPN" evidence="7">
    <location>
        <begin position="98"/>
        <end position="220"/>
    </location>
</feature>
<dbReference type="PROSITE" id="PS50249">
    <property type="entry name" value="MPN"/>
    <property type="match status" value="1"/>
</dbReference>
<name>A0AA87TGD9_TREMD</name>
<dbReference type="Pfam" id="PF20582">
    <property type="entry name" value="UPF0758_N"/>
    <property type="match status" value="1"/>
</dbReference>
<dbReference type="PANTHER" id="PTHR30471">
    <property type="entry name" value="DNA REPAIR PROTEIN RADC"/>
    <property type="match status" value="1"/>
</dbReference>
<dbReference type="NCBIfam" id="TIGR00608">
    <property type="entry name" value="radc"/>
    <property type="match status" value="1"/>
</dbReference>
<dbReference type="EMBL" id="ATFE01000011">
    <property type="protein sequence ID" value="EPF28554.1"/>
    <property type="molecule type" value="Genomic_DNA"/>
</dbReference>
<dbReference type="CDD" id="cd08071">
    <property type="entry name" value="MPN_DUF2466"/>
    <property type="match status" value="1"/>
</dbReference>
<evidence type="ECO:0000256" key="1">
    <source>
        <dbReference type="ARBA" id="ARBA00022670"/>
    </source>
</evidence>